<reference evidence="1" key="1">
    <citation type="submission" date="2022-10" db="EMBL/GenBank/DDBJ databases">
        <authorList>
            <person name="Yue Y."/>
        </authorList>
    </citation>
    <scope>NUCLEOTIDE SEQUENCE</scope>
    <source>
        <strain evidence="1">Z654</strain>
    </source>
</reference>
<evidence type="ECO:0000313" key="1">
    <source>
        <dbReference type="EMBL" id="MCV6825798.1"/>
    </source>
</evidence>
<evidence type="ECO:0000313" key="2">
    <source>
        <dbReference type="Proteomes" id="UP001208041"/>
    </source>
</evidence>
<dbReference type="AlphaFoldDB" id="A0AAE3J0Z9"/>
<sequence>MLNQHTLDSFMNTFMGYGDFNADTWFIGMEEGGGNSLEDVQTRIGTWAERGGRILEDCAEYHQAIGDGHLFTPPVRTAQRTWDWLMRAQLLSEGKAHDIAASKVMQVERWLRSGSKTCGIELLPLPSPKTSVWHYNQFSNDPILQNRASYKAAMLPTRITAIKNAIDAHKPRNVVFYSKQYRAYWKQIAGKDFVEVDGLRITQSGGTSFICTIHPTAQIKGVGKKIAYWENIGMRLAGAE</sequence>
<dbReference type="RefSeq" id="WP_263954749.1">
    <property type="nucleotide sequence ID" value="NZ_JAOYFC010000004.1"/>
</dbReference>
<accession>A0AAE3J0Z9</accession>
<proteinExistence type="predicted"/>
<name>A0AAE3J0Z9_9RHOB</name>
<keyword evidence="2" id="KW-1185">Reference proteome</keyword>
<dbReference type="Proteomes" id="UP001208041">
    <property type="component" value="Unassembled WGS sequence"/>
</dbReference>
<protein>
    <submittedName>
        <fullName evidence="1">Uncharacterized protein</fullName>
    </submittedName>
</protein>
<dbReference type="EMBL" id="JAOYFC010000004">
    <property type="protein sequence ID" value="MCV6825798.1"/>
    <property type="molecule type" value="Genomic_DNA"/>
</dbReference>
<comment type="caution">
    <text evidence="1">The sequence shown here is derived from an EMBL/GenBank/DDBJ whole genome shotgun (WGS) entry which is preliminary data.</text>
</comment>
<gene>
    <name evidence="1" type="ORF">OH136_14650</name>
</gene>
<organism evidence="1 2">
    <name type="scientific">Halocynthiibacter halioticoli</name>
    <dbReference type="NCBI Taxonomy" id="2986804"/>
    <lineage>
        <taxon>Bacteria</taxon>
        <taxon>Pseudomonadati</taxon>
        <taxon>Pseudomonadota</taxon>
        <taxon>Alphaproteobacteria</taxon>
        <taxon>Rhodobacterales</taxon>
        <taxon>Paracoccaceae</taxon>
        <taxon>Halocynthiibacter</taxon>
    </lineage>
</organism>